<proteinExistence type="predicted"/>
<organism evidence="1 2">
    <name type="scientific">Agrococcus baldri</name>
    <dbReference type="NCBI Taxonomy" id="153730"/>
    <lineage>
        <taxon>Bacteria</taxon>
        <taxon>Bacillati</taxon>
        <taxon>Actinomycetota</taxon>
        <taxon>Actinomycetes</taxon>
        <taxon>Micrococcales</taxon>
        <taxon>Microbacteriaceae</taxon>
        <taxon>Agrococcus</taxon>
    </lineage>
</organism>
<reference evidence="1 2" key="1">
    <citation type="submission" date="2016-10" db="EMBL/GenBank/DDBJ databases">
        <authorList>
            <person name="Varghese N."/>
            <person name="Submissions S."/>
        </authorList>
    </citation>
    <scope>NUCLEOTIDE SEQUENCE [LARGE SCALE GENOMIC DNA]</scope>
    <source>
        <strain evidence="1 2">IAM 15147</strain>
    </source>
</reference>
<comment type="caution">
    <text evidence="1">The sequence shown here is derived from an EMBL/GenBank/DDBJ whole genome shotgun (WGS) entry which is preliminary data.</text>
</comment>
<accession>A0AA94HMF5</accession>
<name>A0AA94HMF5_9MICO</name>
<dbReference type="RefSeq" id="WP_092916533.1">
    <property type="nucleotide sequence ID" value="NZ_FOZN01000002.1"/>
</dbReference>
<keyword evidence="2" id="KW-1185">Reference proteome</keyword>
<dbReference type="AlphaFoldDB" id="A0AA94HMF5"/>
<evidence type="ECO:0000313" key="2">
    <source>
        <dbReference type="Proteomes" id="UP000198506"/>
    </source>
</evidence>
<gene>
    <name evidence="1" type="ORF">SAMN04487783_0994</name>
</gene>
<protein>
    <submittedName>
        <fullName evidence="1">Uncharacterized protein</fullName>
    </submittedName>
</protein>
<evidence type="ECO:0000313" key="1">
    <source>
        <dbReference type="EMBL" id="SFS07694.1"/>
    </source>
</evidence>
<sequence length="69" mass="7966">MQRSAKKVGLYLIIADRWPADVEAAPAELRSRRTGKATWSFTELDERLALDLEAMLDRLMVRYRAERSA</sequence>
<dbReference type="Proteomes" id="UP000198506">
    <property type="component" value="Unassembled WGS sequence"/>
</dbReference>
<dbReference type="EMBL" id="FOZN01000002">
    <property type="protein sequence ID" value="SFS07694.1"/>
    <property type="molecule type" value="Genomic_DNA"/>
</dbReference>